<keyword evidence="2" id="KW-1185">Reference proteome</keyword>
<evidence type="ECO:0000313" key="2">
    <source>
        <dbReference type="Proteomes" id="UP000250235"/>
    </source>
</evidence>
<reference evidence="1 2" key="1">
    <citation type="journal article" date="2015" name="Proc. Natl. Acad. Sci. U.S.A.">
        <title>The resurrection genome of Boea hygrometrica: A blueprint for survival of dehydration.</title>
        <authorList>
            <person name="Xiao L."/>
            <person name="Yang G."/>
            <person name="Zhang L."/>
            <person name="Yang X."/>
            <person name="Zhao S."/>
            <person name="Ji Z."/>
            <person name="Zhou Q."/>
            <person name="Hu M."/>
            <person name="Wang Y."/>
            <person name="Chen M."/>
            <person name="Xu Y."/>
            <person name="Jin H."/>
            <person name="Xiao X."/>
            <person name="Hu G."/>
            <person name="Bao F."/>
            <person name="Hu Y."/>
            <person name="Wan P."/>
            <person name="Li L."/>
            <person name="Deng X."/>
            <person name="Kuang T."/>
            <person name="Xiang C."/>
            <person name="Zhu J.K."/>
            <person name="Oliver M.J."/>
            <person name="He Y."/>
        </authorList>
    </citation>
    <scope>NUCLEOTIDE SEQUENCE [LARGE SCALE GENOMIC DNA]</scope>
    <source>
        <strain evidence="2">cv. XS01</strain>
    </source>
</reference>
<sequence>MLSCDSSWFLIRYPEDSNNVIDRESKVADGVSFAKFFECSATTLQIVGLDALSRSYVDSSQPSQALRNNTFADVSLAAGSLERSVLCFGSWRQQRLHGFQQERAIEFRNGLYDLKNCFSHHNIQFRKLSRSVRSDRRSELR</sequence>
<name>A0A2Z7AFK1_9LAMI</name>
<dbReference type="Proteomes" id="UP000250235">
    <property type="component" value="Unassembled WGS sequence"/>
</dbReference>
<proteinExistence type="predicted"/>
<dbReference type="AlphaFoldDB" id="A0A2Z7AFK1"/>
<accession>A0A2Z7AFK1</accession>
<protein>
    <submittedName>
        <fullName evidence="1">Uncharacterized protein</fullName>
    </submittedName>
</protein>
<organism evidence="1 2">
    <name type="scientific">Dorcoceras hygrometricum</name>
    <dbReference type="NCBI Taxonomy" id="472368"/>
    <lineage>
        <taxon>Eukaryota</taxon>
        <taxon>Viridiplantae</taxon>
        <taxon>Streptophyta</taxon>
        <taxon>Embryophyta</taxon>
        <taxon>Tracheophyta</taxon>
        <taxon>Spermatophyta</taxon>
        <taxon>Magnoliopsida</taxon>
        <taxon>eudicotyledons</taxon>
        <taxon>Gunneridae</taxon>
        <taxon>Pentapetalae</taxon>
        <taxon>asterids</taxon>
        <taxon>lamiids</taxon>
        <taxon>Lamiales</taxon>
        <taxon>Gesneriaceae</taxon>
        <taxon>Didymocarpoideae</taxon>
        <taxon>Trichosporeae</taxon>
        <taxon>Loxocarpinae</taxon>
        <taxon>Dorcoceras</taxon>
    </lineage>
</organism>
<dbReference type="EMBL" id="KV015664">
    <property type="protein sequence ID" value="KZV20426.1"/>
    <property type="molecule type" value="Genomic_DNA"/>
</dbReference>
<gene>
    <name evidence="1" type="ORF">F511_30927</name>
</gene>
<evidence type="ECO:0000313" key="1">
    <source>
        <dbReference type="EMBL" id="KZV20426.1"/>
    </source>
</evidence>